<dbReference type="InterPro" id="IPR055199">
    <property type="entry name" value="Hda_lid"/>
</dbReference>
<evidence type="ECO:0000313" key="3">
    <source>
        <dbReference type="Proteomes" id="UP000540079"/>
    </source>
</evidence>
<accession>A0A1E3XLP6</accession>
<dbReference type="NCBIfam" id="NF005982">
    <property type="entry name" value="PRK08084.1"/>
    <property type="match status" value="1"/>
</dbReference>
<dbReference type="Gene3D" id="1.10.8.60">
    <property type="match status" value="1"/>
</dbReference>
<dbReference type="GO" id="GO:0032297">
    <property type="term" value="P:negative regulation of DNA-templated DNA replication initiation"/>
    <property type="evidence" value="ECO:0007669"/>
    <property type="project" value="InterPro"/>
</dbReference>
<dbReference type="SUPFAM" id="SSF52540">
    <property type="entry name" value="P-loop containing nucleoside triphosphate hydrolases"/>
    <property type="match status" value="1"/>
</dbReference>
<evidence type="ECO:0000313" key="2">
    <source>
        <dbReference type="EMBL" id="NNI77907.1"/>
    </source>
</evidence>
<evidence type="ECO:0000259" key="1">
    <source>
        <dbReference type="Pfam" id="PF22688"/>
    </source>
</evidence>
<dbReference type="AlphaFoldDB" id="A0A1E3XLP6"/>
<dbReference type="InterPro" id="IPR027417">
    <property type="entry name" value="P-loop_NTPase"/>
</dbReference>
<name>A0A1E3XLP6_PASMD</name>
<organism evidence="2 3">
    <name type="scientific">Pasteurella multocida</name>
    <dbReference type="NCBI Taxonomy" id="747"/>
    <lineage>
        <taxon>Bacteria</taxon>
        <taxon>Pseudomonadati</taxon>
        <taxon>Pseudomonadota</taxon>
        <taxon>Gammaproteobacteria</taxon>
        <taxon>Pasteurellales</taxon>
        <taxon>Pasteurellaceae</taxon>
        <taxon>Pasteurella</taxon>
    </lineage>
</organism>
<dbReference type="Pfam" id="PF22688">
    <property type="entry name" value="Hda_lid"/>
    <property type="match status" value="1"/>
</dbReference>
<dbReference type="GO" id="GO:0006270">
    <property type="term" value="P:DNA replication initiation"/>
    <property type="evidence" value="ECO:0007669"/>
    <property type="project" value="TreeGrafter"/>
</dbReference>
<proteinExistence type="predicted"/>
<dbReference type="InterPro" id="IPR017788">
    <property type="entry name" value="Hda"/>
</dbReference>
<reference evidence="2 3" key="1">
    <citation type="journal article" date="2018" name="Front. Microbiol.">
        <title>Genetic and Phylogenetic Characteristics of Pasteurella multocida Isolates From Different Host Species.</title>
        <authorList>
            <person name="Peng Z."/>
            <person name="Liang W."/>
            <person name="Wang F."/>
            <person name="Xu Z."/>
            <person name="Xie Z."/>
            <person name="Lian Z."/>
            <person name="Hua L."/>
            <person name="Zhou R."/>
            <person name="Chen H."/>
            <person name="Wu B."/>
        </authorList>
    </citation>
    <scope>NUCLEOTIDE SEQUENCE [LARGE SCALE GENOMIC DNA]</scope>
    <source>
        <strain evidence="2 3">HNA06</strain>
    </source>
</reference>
<dbReference type="EMBL" id="PPVL01000001">
    <property type="protein sequence ID" value="NNI77907.1"/>
    <property type="molecule type" value="Genomic_DNA"/>
</dbReference>
<sequence>MLNPSFFVYPYSPFFDFVGCFLLENFQLPLPIHQLDDETLDNFYPDNNLLLLNSLRKNFTCLTQQFFYIWGEQSSGKSHLLKGITHHFFLLQRPAIYVPLEKSQYFSPAVLENLEQQQLVCLDNLQAIIGNTEWELAIFDLFNRIKSVENTLLVISANQSPTALPVSLPDLASRLRWGESYQLVPLNDQQKIHVLQKNAHQRGIELPDEVANFLLKRLERDMKTLFEALSKLDKASLQAQRKLTIPFVKEILKL</sequence>
<dbReference type="PANTHER" id="PTHR30050:SF5">
    <property type="entry name" value="DNAA REGULATORY INACTIVATOR HDA"/>
    <property type="match status" value="1"/>
</dbReference>
<dbReference type="PANTHER" id="PTHR30050">
    <property type="entry name" value="CHROMOSOMAL REPLICATION INITIATOR PROTEIN DNAA"/>
    <property type="match status" value="1"/>
</dbReference>
<feature type="domain" description="Hda lid" evidence="1">
    <location>
        <begin position="188"/>
        <end position="252"/>
    </location>
</feature>
<dbReference type="OMA" id="DWGQIYR"/>
<comment type="caution">
    <text evidence="2">The sequence shown here is derived from an EMBL/GenBank/DDBJ whole genome shotgun (WGS) entry which is preliminary data.</text>
</comment>
<gene>
    <name evidence="2" type="ORF">C2800_00440</name>
</gene>
<protein>
    <submittedName>
        <fullName evidence="2">DnaA regulatory inactivator Hda</fullName>
    </submittedName>
</protein>
<dbReference type="Proteomes" id="UP000540079">
    <property type="component" value="Unassembled WGS sequence"/>
</dbReference>
<dbReference type="Gene3D" id="3.40.50.300">
    <property type="entry name" value="P-loop containing nucleotide triphosphate hydrolases"/>
    <property type="match status" value="1"/>
</dbReference>
<dbReference type="NCBIfam" id="TIGR03420">
    <property type="entry name" value="DnaA_homol_Hda"/>
    <property type="match status" value="1"/>
</dbReference>